<proteinExistence type="predicted"/>
<evidence type="ECO:0000313" key="1">
    <source>
        <dbReference type="EMBL" id="AFK03058.1"/>
    </source>
</evidence>
<dbReference type="PANTHER" id="PTHR42923">
    <property type="entry name" value="PROTOPORPHYRINOGEN OXIDASE"/>
    <property type="match status" value="1"/>
</dbReference>
<dbReference type="InterPro" id="IPR036188">
    <property type="entry name" value="FAD/NAD-bd_sf"/>
</dbReference>
<dbReference type="EMBL" id="CP002961">
    <property type="protein sequence ID" value="AFK03058.1"/>
    <property type="molecule type" value="Genomic_DNA"/>
</dbReference>
<dbReference type="Gene3D" id="3.50.50.60">
    <property type="entry name" value="FAD/NAD(P)-binding domain"/>
    <property type="match status" value="1"/>
</dbReference>
<keyword evidence="2" id="KW-1185">Reference proteome</keyword>
<dbReference type="NCBIfam" id="NF005560">
    <property type="entry name" value="PRK07233.1"/>
    <property type="match status" value="1"/>
</dbReference>
<dbReference type="Pfam" id="PF13450">
    <property type="entry name" value="NAD_binding_8"/>
    <property type="match status" value="1"/>
</dbReference>
<dbReference type="SUPFAM" id="SSF51905">
    <property type="entry name" value="FAD/NAD(P)-binding domain"/>
    <property type="match status" value="1"/>
</dbReference>
<dbReference type="Proteomes" id="UP000002875">
    <property type="component" value="Chromosome"/>
</dbReference>
<sequence>MNTEVNNTSTTSGKEKLTIIGGGMTGLAAAYIAAKQGVKVTVIEGSDKFGGLLNTFEIGGNQLEHYYHHFFTQDAELRWLLEDLKIADKAFYKKTTMGVFRNGKIYDFNSPIDLLKFKPVGIIGKVRFGLTSLFLGKVAKWRENEGIPTLDWFYRWAGRDITDALWKPMLNIKFGPYANKVPLAWMIGRMAQRLNSRKGGDERLGYISGSWKTLMDTLMNRLESMGVELIKNEPIEEFKLSNGKVEGIITKNMTIDGGKFLLTIPSLYFDKIKNCPLNANGVEYFGAVCTILELKKSFSHIYWMNVADEGYPFGGVIEHTNFIPKEEYKGSHIIYLSRYFAMSESLASMTEEEIKAVMIPPLKKINPDFSEDWIKNVFVFKTNTAATVCDLNFSNKVTNCKTATENLYLANMVHIYPDERSTNNSIRVAAEACKAMGISADFVPYGASLSGQIGF</sequence>
<accession>A0ABN4ALU1</accession>
<dbReference type="PANTHER" id="PTHR42923:SF46">
    <property type="entry name" value="AMINE OXIDASE"/>
    <property type="match status" value="1"/>
</dbReference>
<reference evidence="1 2" key="1">
    <citation type="submission" date="2011-07" db="EMBL/GenBank/DDBJ databases">
        <title>The complete genome of chromosome of Emticicia oligotrophica DSM 17448.</title>
        <authorList>
            <consortium name="US DOE Joint Genome Institute (JGI-PGF)"/>
            <person name="Lucas S."/>
            <person name="Han J."/>
            <person name="Lapidus A."/>
            <person name="Bruce D."/>
            <person name="Goodwin L."/>
            <person name="Pitluck S."/>
            <person name="Peters L."/>
            <person name="Kyrpides N."/>
            <person name="Mavromatis K."/>
            <person name="Ivanova N."/>
            <person name="Ovchinnikova G."/>
            <person name="Teshima H."/>
            <person name="Detter J.C."/>
            <person name="Tapia R."/>
            <person name="Han C."/>
            <person name="Land M."/>
            <person name="Hauser L."/>
            <person name="Markowitz V."/>
            <person name="Cheng J.-F."/>
            <person name="Hugenholtz P."/>
            <person name="Woyke T."/>
            <person name="Wu D."/>
            <person name="Tindall B."/>
            <person name="Pomrenke H."/>
            <person name="Brambilla E."/>
            <person name="Klenk H.-P."/>
            <person name="Eisen J.A."/>
        </authorList>
    </citation>
    <scope>NUCLEOTIDE SEQUENCE [LARGE SCALE GENOMIC DNA]</scope>
    <source>
        <strain evidence="1 2">DSM 17448</strain>
    </source>
</reference>
<evidence type="ECO:0000313" key="2">
    <source>
        <dbReference type="Proteomes" id="UP000002875"/>
    </source>
</evidence>
<gene>
    <name evidence="1" type="ordered locus">Emtol_1918</name>
</gene>
<dbReference type="RefSeq" id="WP_015028756.1">
    <property type="nucleotide sequence ID" value="NC_018748.1"/>
</dbReference>
<organism evidence="1 2">
    <name type="scientific">Emticicia oligotrophica (strain DSM 17448 / CIP 109782 / MTCC 6937 / GPTSA100-15)</name>
    <dbReference type="NCBI Taxonomy" id="929562"/>
    <lineage>
        <taxon>Bacteria</taxon>
        <taxon>Pseudomonadati</taxon>
        <taxon>Bacteroidota</taxon>
        <taxon>Cytophagia</taxon>
        <taxon>Cytophagales</taxon>
        <taxon>Leadbetterellaceae</taxon>
        <taxon>Emticicia</taxon>
    </lineage>
</organism>
<protein>
    <submittedName>
        <fullName evidence="1">Amine oxidase</fullName>
    </submittedName>
</protein>
<name>A0ABN4ALU1_EMTOG</name>
<dbReference type="InterPro" id="IPR050464">
    <property type="entry name" value="Zeta_carotene_desat/Oxidored"/>
</dbReference>